<feature type="transmembrane region" description="Helical" evidence="2">
    <location>
        <begin position="341"/>
        <end position="367"/>
    </location>
</feature>
<name>A0ABW6IEQ9_9CYAN</name>
<dbReference type="RefSeq" id="WP_377963638.1">
    <property type="nucleotide sequence ID" value="NZ_JBHZOL010000055.1"/>
</dbReference>
<evidence type="ECO:0000313" key="5">
    <source>
        <dbReference type="Proteomes" id="UP001600165"/>
    </source>
</evidence>
<keyword evidence="2" id="KW-1133">Transmembrane helix</keyword>
<comment type="caution">
    <text evidence="4">The sequence shown here is derived from an EMBL/GenBank/DDBJ whole genome shotgun (WGS) entry which is preliminary data.</text>
</comment>
<feature type="compositionally biased region" description="Low complexity" evidence="1">
    <location>
        <begin position="547"/>
        <end position="560"/>
    </location>
</feature>
<accession>A0ABW6IEQ9</accession>
<evidence type="ECO:0000256" key="2">
    <source>
        <dbReference type="SAM" id="Phobius"/>
    </source>
</evidence>
<feature type="region of interest" description="Disordered" evidence="1">
    <location>
        <begin position="528"/>
        <end position="567"/>
    </location>
</feature>
<keyword evidence="2" id="KW-0472">Membrane</keyword>
<feature type="transmembrane region" description="Helical" evidence="2">
    <location>
        <begin position="374"/>
        <end position="392"/>
    </location>
</feature>
<dbReference type="EMBL" id="JBHZOL010000055">
    <property type="protein sequence ID" value="MFE4106155.1"/>
    <property type="molecule type" value="Genomic_DNA"/>
</dbReference>
<evidence type="ECO:0000313" key="4">
    <source>
        <dbReference type="EMBL" id="MFE4106155.1"/>
    </source>
</evidence>
<gene>
    <name evidence="4" type="ORF">ACFVKH_07705</name>
</gene>
<dbReference type="Proteomes" id="UP001600165">
    <property type="component" value="Unassembled WGS sequence"/>
</dbReference>
<protein>
    <submittedName>
        <fullName evidence="4">CHASE2 domain-containing protein</fullName>
    </submittedName>
</protein>
<evidence type="ECO:0000256" key="1">
    <source>
        <dbReference type="SAM" id="MobiDB-lite"/>
    </source>
</evidence>
<feature type="domain" description="CHASE2" evidence="3">
    <location>
        <begin position="38"/>
        <end position="364"/>
    </location>
</feature>
<organism evidence="4 5">
    <name type="scientific">Almyronema epifaneia S1</name>
    <dbReference type="NCBI Taxonomy" id="2991925"/>
    <lineage>
        <taxon>Bacteria</taxon>
        <taxon>Bacillati</taxon>
        <taxon>Cyanobacteriota</taxon>
        <taxon>Cyanophyceae</taxon>
        <taxon>Nodosilineales</taxon>
        <taxon>Nodosilineaceae</taxon>
        <taxon>Almyronema</taxon>
        <taxon>Almyronema epifaneia</taxon>
    </lineage>
</organism>
<reference evidence="4 5" key="1">
    <citation type="submission" date="2024-10" db="EMBL/GenBank/DDBJ databases">
        <authorList>
            <person name="Ratan Roy A."/>
            <person name="Morales Sandoval P.H."/>
            <person name="De Los Santos Villalobos S."/>
            <person name="Chakraborty S."/>
            <person name="Mukherjee J."/>
        </authorList>
    </citation>
    <scope>NUCLEOTIDE SEQUENCE [LARGE SCALE GENOMIC DNA]</scope>
    <source>
        <strain evidence="4 5">S1</strain>
    </source>
</reference>
<keyword evidence="5" id="KW-1185">Reference proteome</keyword>
<dbReference type="Pfam" id="PF05226">
    <property type="entry name" value="CHASE2"/>
    <property type="match status" value="1"/>
</dbReference>
<proteinExistence type="predicted"/>
<dbReference type="InterPro" id="IPR007890">
    <property type="entry name" value="CHASE2"/>
</dbReference>
<sequence length="567" mass="62209">MAFRFLRQQATQAFSSPVIITSLVITGGVILMRFFGVIEGIELGAYDRFIRWKPDEGLDERLLVVGITEEDIQQRQELPIHDGTLADLLVKLESYEPRVIGVDVGRDIPQGPAAGRDRMLEVMQGNENIIVACLLSNPAFPGVPPPEGIADTQVGFAELPQDPGGVVRRSILLSVPYELEDSPVKPHYCNTPNIPLGEDFPLPQESLAFLLSLIYLEGEGIVADQTEYGEVLLGDTVLSPISLTFGGYAYSDAGYDLMLNYRSARNAVEQVSLSDVLNDQVDPDLIRDRIVLIGYTSQVEKDVFVTPYLAAQENLREMTGVVIHAQAASQIISAVLDGRPLIWALPELVEILWIWAWALLGGLIAIWTQRSWQFFLAEGAAVVIGVGLAYLLFLQGGWLPIIPSTLVLVCTALATKLVEQATKGGYTQAIYEQIKEQLRGRSEDSHKRRRIDYLEDLVQRARAIRQGGDTAELAEAESATTLPLDLQNPQMQAIYEQIKAQAEADLLQEQPVTPATAPSVLKEKRIHDLLSRAQALRTPASPPPSAPTEAAAPAAESMTSTDDRNEI</sequence>
<dbReference type="SMART" id="SM01080">
    <property type="entry name" value="CHASE2"/>
    <property type="match status" value="1"/>
</dbReference>
<keyword evidence="2" id="KW-0812">Transmembrane</keyword>
<evidence type="ECO:0000259" key="3">
    <source>
        <dbReference type="SMART" id="SM01080"/>
    </source>
</evidence>
<feature type="transmembrane region" description="Helical" evidence="2">
    <location>
        <begin position="12"/>
        <end position="35"/>
    </location>
</feature>